<dbReference type="EMBL" id="HBIV01007093">
    <property type="protein sequence ID" value="CAE0651921.1"/>
    <property type="molecule type" value="Transcribed_RNA"/>
</dbReference>
<feature type="compositionally biased region" description="Polar residues" evidence="1">
    <location>
        <begin position="390"/>
        <end position="402"/>
    </location>
</feature>
<name>A0A7S3YHN2_9EUKA</name>
<organism evidence="2">
    <name type="scientific">Lotharella globosa</name>
    <dbReference type="NCBI Taxonomy" id="91324"/>
    <lineage>
        <taxon>Eukaryota</taxon>
        <taxon>Sar</taxon>
        <taxon>Rhizaria</taxon>
        <taxon>Cercozoa</taxon>
        <taxon>Chlorarachniophyceae</taxon>
        <taxon>Lotharella</taxon>
    </lineage>
</organism>
<evidence type="ECO:0000256" key="1">
    <source>
        <dbReference type="SAM" id="MobiDB-lite"/>
    </source>
</evidence>
<accession>A0A7S3YHN2</accession>
<sequence>MASFSSKVDTHSFVVQYAGRVSRINFDTSRTLDELHEHICKEFELCQCRLVGLRPGKREKRASPGIQRLSDFRLRNPQKILVIGTKSSAAMELSSTEAAAEEEIKSRGRSEEGWEFLYEKWQMRKQKEACLRTARESRSSPARQRFICGLLDGQYLNKVTRPWEADNNEPVASTRQILQACVAGGHMKLLQYCVQHHHADNLHLARATLLAASLGRKDFVRYLLGMVDNSNVVDVMETAILHHHLPLLEDLQAESRLTIPVFATAKFSVPDEEPYWPLAREMLVFLLRNGCHRTAAIANTILGRPSVTSLQMVLEICLTTAVRGSAGVPERTEVLHGCEFGLRIAIVNAWEEMAHFLFNAIRHYELNRRAEDANGTSSPRGRKGEDTKSRNGISSPMETCDDSTQTGAQIFREILQNGGETVRMAHYGLDILQKNTQYILDGSLKTRVPLVHFAAEVAVRLRDEGTQVRGLRILHYLIWKENDPLDGIELISHDAQCEVVRSLDELHKREVEAMNISWRLETSFAKFPSTLAKLITEYLTGRSALPFHKTILRFLLLPLSSADSLLLLSYLNMRTLQYIILAFYTNTLLKLWNE</sequence>
<feature type="region of interest" description="Disordered" evidence="1">
    <location>
        <begin position="370"/>
        <end position="402"/>
    </location>
</feature>
<evidence type="ECO:0000313" key="2">
    <source>
        <dbReference type="EMBL" id="CAE0651921.1"/>
    </source>
</evidence>
<reference evidence="2" key="1">
    <citation type="submission" date="2021-01" db="EMBL/GenBank/DDBJ databases">
        <authorList>
            <person name="Corre E."/>
            <person name="Pelletier E."/>
            <person name="Niang G."/>
            <person name="Scheremetjew M."/>
            <person name="Finn R."/>
            <person name="Kale V."/>
            <person name="Holt S."/>
            <person name="Cochrane G."/>
            <person name="Meng A."/>
            <person name="Brown T."/>
            <person name="Cohen L."/>
        </authorList>
    </citation>
    <scope>NUCLEOTIDE SEQUENCE</scope>
    <source>
        <strain evidence="2">CCCM811</strain>
    </source>
</reference>
<dbReference type="AlphaFoldDB" id="A0A7S3YHN2"/>
<protein>
    <submittedName>
        <fullName evidence="2">Uncharacterized protein</fullName>
    </submittedName>
</protein>
<gene>
    <name evidence="2" type="ORF">LGLO00237_LOCUS5227</name>
</gene>
<proteinExistence type="predicted"/>